<dbReference type="AlphaFoldDB" id="A0A6H0SJ98"/>
<keyword evidence="9" id="KW-0812">Transmembrane</keyword>
<feature type="transmembrane region" description="Helical" evidence="9">
    <location>
        <begin position="179"/>
        <end position="202"/>
    </location>
</feature>
<evidence type="ECO:0000256" key="9">
    <source>
        <dbReference type="SAM" id="Phobius"/>
    </source>
</evidence>
<evidence type="ECO:0000256" key="3">
    <source>
        <dbReference type="ARBA" id="ARBA00022553"/>
    </source>
</evidence>
<keyword evidence="3" id="KW-0597">Phosphoprotein</keyword>
<keyword evidence="7" id="KW-0067">ATP-binding</keyword>
<keyword evidence="9" id="KW-1133">Transmembrane helix</keyword>
<feature type="transmembrane region" description="Helical" evidence="9">
    <location>
        <begin position="132"/>
        <end position="159"/>
    </location>
</feature>
<dbReference type="RefSeq" id="WP_172511421.1">
    <property type="nucleotide sequence ID" value="NZ_CP032549.1"/>
</dbReference>
<dbReference type="PANTHER" id="PTHR24421">
    <property type="entry name" value="NITRATE/NITRITE SENSOR PROTEIN NARX-RELATED"/>
    <property type="match status" value="1"/>
</dbReference>
<evidence type="ECO:0000256" key="7">
    <source>
        <dbReference type="ARBA" id="ARBA00022840"/>
    </source>
</evidence>
<dbReference type="CDD" id="cd16917">
    <property type="entry name" value="HATPase_UhpB-NarQ-NarX-like"/>
    <property type="match status" value="1"/>
</dbReference>
<feature type="domain" description="Histidine kinase/HSP90-like ATPase" evidence="10">
    <location>
        <begin position="353"/>
        <end position="450"/>
    </location>
</feature>
<evidence type="ECO:0000256" key="5">
    <source>
        <dbReference type="ARBA" id="ARBA00022741"/>
    </source>
</evidence>
<name>A0A6H0SJ98_9MICC</name>
<sequence length="456" mass="50457">MRRLPEILQRRLPSLPPADWERPTPAAKGLRRDMLLALAFLLLALLMQELVLSLTEKEDAVQRPIAFLILSALILPLMFRRRWPIPMMLVGSVAFIASSGSETYTVGTQLCAQLAYFLGIYTAVTWAKNRRALWISMTVVLLAMAVWIIVSLFTSDLFAATGMRMVDDPAGLLPVDIAYSLYSFLMNLMYFGGAIFLGLISWSNAYSNEIVKEQAQRIADQAQQLADRAVNEERLRIARELHDVIAHHIASVGVQASAARLVHDRDPGKSLELMRGIETSARSAVQETRSLLGVLRENDISESGAESAGGIRRPEPSMARIEELVTANKLHGLTVVLSRDEHEARFIDNLPAGLSLALYRISGEALANVRRHSTAHTATLSVRSGSDEEGAWVEVEVTDDGRPRPDSSGSGFGLRGIRERSNLHHGLVEIGPRIPRGWRTRARLRVVAQTDSRTMS</sequence>
<dbReference type="Pfam" id="PF23539">
    <property type="entry name" value="DUF7134"/>
    <property type="match status" value="1"/>
</dbReference>
<dbReference type="PANTHER" id="PTHR24421:SF10">
    <property type="entry name" value="NITRATE_NITRITE SENSOR PROTEIN NARQ"/>
    <property type="match status" value="1"/>
</dbReference>
<comment type="catalytic activity">
    <reaction evidence="1">
        <text>ATP + protein L-histidine = ADP + protein N-phospho-L-histidine.</text>
        <dbReference type="EC" id="2.7.13.3"/>
    </reaction>
</comment>
<evidence type="ECO:0000313" key="11">
    <source>
        <dbReference type="EMBL" id="QIV86489.1"/>
    </source>
</evidence>
<keyword evidence="4" id="KW-0808">Transferase</keyword>
<keyword evidence="12" id="KW-1185">Reference proteome</keyword>
<dbReference type="InterPro" id="IPR011712">
    <property type="entry name" value="Sig_transdc_His_kin_sub3_dim/P"/>
</dbReference>
<dbReference type="InterPro" id="IPR055558">
    <property type="entry name" value="DUF7134"/>
</dbReference>
<dbReference type="Gene3D" id="3.30.565.10">
    <property type="entry name" value="Histidine kinase-like ATPase, C-terminal domain"/>
    <property type="match status" value="1"/>
</dbReference>
<dbReference type="GO" id="GO:0016020">
    <property type="term" value="C:membrane"/>
    <property type="evidence" value="ECO:0007669"/>
    <property type="project" value="InterPro"/>
</dbReference>
<feature type="transmembrane region" description="Helical" evidence="9">
    <location>
        <begin position="63"/>
        <end position="79"/>
    </location>
</feature>
<gene>
    <name evidence="11" type="ORF">D3791_04725</name>
</gene>
<evidence type="ECO:0000256" key="4">
    <source>
        <dbReference type="ARBA" id="ARBA00022679"/>
    </source>
</evidence>
<dbReference type="GO" id="GO:0000155">
    <property type="term" value="F:phosphorelay sensor kinase activity"/>
    <property type="evidence" value="ECO:0007669"/>
    <property type="project" value="InterPro"/>
</dbReference>
<evidence type="ECO:0000313" key="12">
    <source>
        <dbReference type="Proteomes" id="UP000502331"/>
    </source>
</evidence>
<dbReference type="InterPro" id="IPR003594">
    <property type="entry name" value="HATPase_dom"/>
</dbReference>
<dbReference type="SUPFAM" id="SSF55874">
    <property type="entry name" value="ATPase domain of HSP90 chaperone/DNA topoisomerase II/histidine kinase"/>
    <property type="match status" value="1"/>
</dbReference>
<dbReference type="Pfam" id="PF02518">
    <property type="entry name" value="HATPase_c"/>
    <property type="match status" value="1"/>
</dbReference>
<dbReference type="InterPro" id="IPR050482">
    <property type="entry name" value="Sensor_HK_TwoCompSys"/>
</dbReference>
<dbReference type="InterPro" id="IPR036890">
    <property type="entry name" value="HATPase_C_sf"/>
</dbReference>
<dbReference type="SMART" id="SM00387">
    <property type="entry name" value="HATPase_c"/>
    <property type="match status" value="1"/>
</dbReference>
<dbReference type="Gene3D" id="1.20.5.1930">
    <property type="match status" value="1"/>
</dbReference>
<protein>
    <recommendedName>
        <fullName evidence="2">histidine kinase</fullName>
        <ecNumber evidence="2">2.7.13.3</ecNumber>
    </recommendedName>
</protein>
<dbReference type="EMBL" id="CP032549">
    <property type="protein sequence ID" value="QIV86489.1"/>
    <property type="molecule type" value="Genomic_DNA"/>
</dbReference>
<evidence type="ECO:0000256" key="2">
    <source>
        <dbReference type="ARBA" id="ARBA00012438"/>
    </source>
</evidence>
<dbReference type="GO" id="GO:0046983">
    <property type="term" value="F:protein dimerization activity"/>
    <property type="evidence" value="ECO:0007669"/>
    <property type="project" value="InterPro"/>
</dbReference>
<dbReference type="EC" id="2.7.13.3" evidence="2"/>
<organism evidence="11 12">
    <name type="scientific">Glutamicibacter mishrai</name>
    <dbReference type="NCBI Taxonomy" id="1775880"/>
    <lineage>
        <taxon>Bacteria</taxon>
        <taxon>Bacillati</taxon>
        <taxon>Actinomycetota</taxon>
        <taxon>Actinomycetes</taxon>
        <taxon>Micrococcales</taxon>
        <taxon>Micrococcaceae</taxon>
        <taxon>Glutamicibacter</taxon>
    </lineage>
</organism>
<evidence type="ECO:0000259" key="10">
    <source>
        <dbReference type="SMART" id="SM00387"/>
    </source>
</evidence>
<dbReference type="Proteomes" id="UP000502331">
    <property type="component" value="Chromosome"/>
</dbReference>
<dbReference type="Pfam" id="PF07730">
    <property type="entry name" value="HisKA_3"/>
    <property type="match status" value="1"/>
</dbReference>
<dbReference type="GO" id="GO:0005524">
    <property type="term" value="F:ATP binding"/>
    <property type="evidence" value="ECO:0007669"/>
    <property type="project" value="UniProtKB-KW"/>
</dbReference>
<evidence type="ECO:0000256" key="1">
    <source>
        <dbReference type="ARBA" id="ARBA00000085"/>
    </source>
</evidence>
<evidence type="ECO:0000256" key="8">
    <source>
        <dbReference type="ARBA" id="ARBA00023012"/>
    </source>
</evidence>
<evidence type="ECO:0000256" key="6">
    <source>
        <dbReference type="ARBA" id="ARBA00022777"/>
    </source>
</evidence>
<reference evidence="11 12" key="1">
    <citation type="submission" date="2018-09" db="EMBL/GenBank/DDBJ databases">
        <title>Glutamicibacter mishrai S5-52T (LMG 29155T = KCTC 39846T).</title>
        <authorList>
            <person name="Das S.K."/>
        </authorList>
    </citation>
    <scope>NUCLEOTIDE SEQUENCE [LARGE SCALE GENOMIC DNA]</scope>
    <source>
        <strain evidence="11 12">S5-52</strain>
    </source>
</reference>
<keyword evidence="8" id="KW-0902">Two-component regulatory system</keyword>
<keyword evidence="5" id="KW-0547">Nucleotide-binding</keyword>
<keyword evidence="6 11" id="KW-0418">Kinase</keyword>
<proteinExistence type="predicted"/>
<keyword evidence="9" id="KW-0472">Membrane</keyword>
<accession>A0A6H0SJ98</accession>